<feature type="transmembrane region" description="Helical" evidence="6">
    <location>
        <begin position="15"/>
        <end position="33"/>
    </location>
</feature>
<feature type="transmembrane region" description="Helical" evidence="6">
    <location>
        <begin position="66"/>
        <end position="87"/>
    </location>
</feature>
<comment type="similarity">
    <text evidence="2">Belongs to the steroid 5-alpha reductase family.</text>
</comment>
<dbReference type="AlphaFoldDB" id="A0A9Q0HY11"/>
<comment type="caution">
    <text evidence="8">The sequence shown here is derived from an EMBL/GenBank/DDBJ whole genome shotgun (WGS) entry which is preliminary data.</text>
</comment>
<evidence type="ECO:0000313" key="8">
    <source>
        <dbReference type="EMBL" id="KAJ1702656.1"/>
    </source>
</evidence>
<dbReference type="InterPro" id="IPR039357">
    <property type="entry name" value="SRD5A/TECR"/>
</dbReference>
<evidence type="ECO:0000256" key="2">
    <source>
        <dbReference type="ARBA" id="ARBA00007742"/>
    </source>
</evidence>
<dbReference type="InterPro" id="IPR001104">
    <property type="entry name" value="3-oxo-5_a-steroid_4-DH_C"/>
</dbReference>
<feature type="transmembrane region" description="Helical" evidence="6">
    <location>
        <begin position="93"/>
        <end position="110"/>
    </location>
</feature>
<gene>
    <name evidence="8" type="ORF">LUZ63_002435</name>
</gene>
<feature type="transmembrane region" description="Helical" evidence="6">
    <location>
        <begin position="219"/>
        <end position="241"/>
    </location>
</feature>
<accession>A0A9Q0HY11</accession>
<feature type="transmembrane region" description="Helical" evidence="6">
    <location>
        <begin position="163"/>
        <end position="183"/>
    </location>
</feature>
<dbReference type="GO" id="GO:0016020">
    <property type="term" value="C:membrane"/>
    <property type="evidence" value="ECO:0007669"/>
    <property type="project" value="UniProtKB-SubCell"/>
</dbReference>
<organism evidence="8 9">
    <name type="scientific">Rhynchospora breviuscula</name>
    <dbReference type="NCBI Taxonomy" id="2022672"/>
    <lineage>
        <taxon>Eukaryota</taxon>
        <taxon>Viridiplantae</taxon>
        <taxon>Streptophyta</taxon>
        <taxon>Embryophyta</taxon>
        <taxon>Tracheophyta</taxon>
        <taxon>Spermatophyta</taxon>
        <taxon>Magnoliopsida</taxon>
        <taxon>Liliopsida</taxon>
        <taxon>Poales</taxon>
        <taxon>Cyperaceae</taxon>
        <taxon>Cyperoideae</taxon>
        <taxon>Rhynchosporeae</taxon>
        <taxon>Rhynchospora</taxon>
    </lineage>
</organism>
<dbReference type="GO" id="GO:0006629">
    <property type="term" value="P:lipid metabolic process"/>
    <property type="evidence" value="ECO:0007669"/>
    <property type="project" value="InterPro"/>
</dbReference>
<evidence type="ECO:0000256" key="1">
    <source>
        <dbReference type="ARBA" id="ARBA00004141"/>
    </source>
</evidence>
<keyword evidence="5 6" id="KW-0472">Membrane</keyword>
<dbReference type="OrthoDB" id="5788137at2759"/>
<keyword evidence="9" id="KW-1185">Reference proteome</keyword>
<keyword evidence="3 6" id="KW-0812">Transmembrane</keyword>
<evidence type="ECO:0000256" key="4">
    <source>
        <dbReference type="ARBA" id="ARBA00022989"/>
    </source>
</evidence>
<dbReference type="Proteomes" id="UP001151287">
    <property type="component" value="Unassembled WGS sequence"/>
</dbReference>
<dbReference type="PANTHER" id="PTHR10556:SF35">
    <property type="entry name" value="3-OXO-5-ALPHA-STEROID 4-DEHYDROGENASE FAMILY PROTEIN"/>
    <property type="match status" value="1"/>
</dbReference>
<proteinExistence type="inferred from homology"/>
<dbReference type="GO" id="GO:0016627">
    <property type="term" value="F:oxidoreductase activity, acting on the CH-CH group of donors"/>
    <property type="evidence" value="ECO:0007669"/>
    <property type="project" value="InterPro"/>
</dbReference>
<feature type="transmembrane region" description="Helical" evidence="6">
    <location>
        <begin position="131"/>
        <end position="151"/>
    </location>
</feature>
<sequence>MNIFQSIIYPPPPSLFLNVMTAVCFIAIANLGISEVRGTHLAYSKFWNWKEAASGKKSSAGTAAKVSGRTGMLMLYTPALVAAVVSFSLPGVLAAPRGVLVCAALGLHFLKRDLEILLIHKFSGNMMVDSAIPISFSYFTNTVLIIVSQYLSTGMPEPDVNLTYAGIVLFLVGITGNFYHHYLLSKLREKGDKTYKIPTGGLFNLVICPHYLFEIIDLFGIALISQTLHSYCFAFGSMFYLMGRSVATRNWYKSKFENFPTGVKALIPYIF</sequence>
<evidence type="ECO:0000256" key="3">
    <source>
        <dbReference type="ARBA" id="ARBA00022692"/>
    </source>
</evidence>
<feature type="transmembrane region" description="Helical" evidence="6">
    <location>
        <begin position="195"/>
        <end position="213"/>
    </location>
</feature>
<dbReference type="PANTHER" id="PTHR10556">
    <property type="entry name" value="3-OXO-5-ALPHA-STEROID 4-DEHYDROGENASE"/>
    <property type="match status" value="1"/>
</dbReference>
<protein>
    <recommendedName>
        <fullName evidence="7">3-oxo-5-alpha-steroid 4-dehydrogenase C-terminal domain-containing protein</fullName>
    </recommendedName>
</protein>
<dbReference type="PROSITE" id="PS50244">
    <property type="entry name" value="S5A_REDUCTASE"/>
    <property type="match status" value="1"/>
</dbReference>
<evidence type="ECO:0000256" key="5">
    <source>
        <dbReference type="ARBA" id="ARBA00023136"/>
    </source>
</evidence>
<evidence type="ECO:0000259" key="7">
    <source>
        <dbReference type="Pfam" id="PF02544"/>
    </source>
</evidence>
<reference evidence="8" key="1">
    <citation type="journal article" date="2022" name="Cell">
        <title>Repeat-based holocentromeres influence genome architecture and karyotype evolution.</title>
        <authorList>
            <person name="Hofstatter P.G."/>
            <person name="Thangavel G."/>
            <person name="Lux T."/>
            <person name="Neumann P."/>
            <person name="Vondrak T."/>
            <person name="Novak P."/>
            <person name="Zhang M."/>
            <person name="Costa L."/>
            <person name="Castellani M."/>
            <person name="Scott A."/>
            <person name="Toegelov H."/>
            <person name="Fuchs J."/>
            <person name="Mata-Sucre Y."/>
            <person name="Dias Y."/>
            <person name="Vanzela A.L.L."/>
            <person name="Huettel B."/>
            <person name="Almeida C.C.S."/>
            <person name="Simkova H."/>
            <person name="Souza G."/>
            <person name="Pedrosa-Harand A."/>
            <person name="Macas J."/>
            <person name="Mayer K.F.X."/>
            <person name="Houben A."/>
            <person name="Marques A."/>
        </authorList>
    </citation>
    <scope>NUCLEOTIDE SEQUENCE</scope>
    <source>
        <strain evidence="8">RhyBre1mFocal</strain>
    </source>
</reference>
<feature type="domain" description="3-oxo-5-alpha-steroid 4-dehydrogenase C-terminal" evidence="7">
    <location>
        <begin position="146"/>
        <end position="271"/>
    </location>
</feature>
<dbReference type="Pfam" id="PF02544">
    <property type="entry name" value="Steroid_dh"/>
    <property type="match status" value="1"/>
</dbReference>
<dbReference type="FunFam" id="1.20.120.1630:FF:000017">
    <property type="entry name" value="3-oxo-5-alpha-steroid 4-dehydrogenase family protein"/>
    <property type="match status" value="1"/>
</dbReference>
<keyword evidence="4 6" id="KW-1133">Transmembrane helix</keyword>
<dbReference type="Gene3D" id="1.20.120.1630">
    <property type="match status" value="1"/>
</dbReference>
<comment type="subcellular location">
    <subcellularLocation>
        <location evidence="1">Membrane</location>
        <topology evidence="1">Multi-pass membrane protein</topology>
    </subcellularLocation>
</comment>
<evidence type="ECO:0000313" key="9">
    <source>
        <dbReference type="Proteomes" id="UP001151287"/>
    </source>
</evidence>
<name>A0A9Q0HY11_9POAL</name>
<evidence type="ECO:0000256" key="6">
    <source>
        <dbReference type="SAM" id="Phobius"/>
    </source>
</evidence>
<dbReference type="EMBL" id="JAMQYH010000001">
    <property type="protein sequence ID" value="KAJ1702656.1"/>
    <property type="molecule type" value="Genomic_DNA"/>
</dbReference>